<dbReference type="AlphaFoldDB" id="A0A4Y3KFA2"/>
<dbReference type="RefSeq" id="WP_013882073.1">
    <property type="nucleotide sequence ID" value="NZ_BJLP01000076.1"/>
</dbReference>
<dbReference type="NCBIfam" id="NF038356">
    <property type="entry name" value="actino_DLW39"/>
    <property type="match status" value="1"/>
</dbReference>
<evidence type="ECO:0000313" key="2">
    <source>
        <dbReference type="Proteomes" id="UP000315842"/>
    </source>
</evidence>
<comment type="caution">
    <text evidence="1">The sequence shown here is derived from an EMBL/GenBank/DDBJ whole genome shotgun (WGS) entry which is preliminary data.</text>
</comment>
<sequence length="39" mass="4486">MKKLLLLAALAAVGYVVYQKVAQDRDERDLWSEVTDTFE</sequence>
<evidence type="ECO:0000313" key="1">
    <source>
        <dbReference type="EMBL" id="GEA82642.1"/>
    </source>
</evidence>
<accession>A0A4Y3KFA2</accession>
<proteinExistence type="predicted"/>
<gene>
    <name evidence="1" type="ORF">CUD01_30860</name>
</gene>
<keyword evidence="2" id="KW-1185">Reference proteome</keyword>
<protein>
    <submittedName>
        <fullName evidence="1">Uncharacterized protein</fullName>
    </submittedName>
</protein>
<organism evidence="1 2">
    <name type="scientific">Cellulomonas uda</name>
    <dbReference type="NCBI Taxonomy" id="1714"/>
    <lineage>
        <taxon>Bacteria</taxon>
        <taxon>Bacillati</taxon>
        <taxon>Actinomycetota</taxon>
        <taxon>Actinomycetes</taxon>
        <taxon>Micrococcales</taxon>
        <taxon>Cellulomonadaceae</taxon>
        <taxon>Cellulomonas</taxon>
    </lineage>
</organism>
<dbReference type="InterPro" id="IPR047990">
    <property type="entry name" value="DLW39-like"/>
</dbReference>
<dbReference type="Proteomes" id="UP000315842">
    <property type="component" value="Unassembled WGS sequence"/>
</dbReference>
<reference evidence="1 2" key="1">
    <citation type="submission" date="2019-06" db="EMBL/GenBank/DDBJ databases">
        <title>Whole genome shotgun sequence of Cellulomonas uda NBRC 3747.</title>
        <authorList>
            <person name="Hosoyama A."/>
            <person name="Uohara A."/>
            <person name="Ohji S."/>
            <person name="Ichikawa N."/>
        </authorList>
    </citation>
    <scope>NUCLEOTIDE SEQUENCE [LARGE SCALE GENOMIC DNA]</scope>
    <source>
        <strain evidence="1 2">NBRC 3747</strain>
    </source>
</reference>
<name>A0A4Y3KFA2_CELUD</name>
<dbReference type="EMBL" id="BJLP01000076">
    <property type="protein sequence ID" value="GEA82642.1"/>
    <property type="molecule type" value="Genomic_DNA"/>
</dbReference>